<dbReference type="Gene3D" id="2.40.290.10">
    <property type="match status" value="1"/>
</dbReference>
<evidence type="ECO:0000313" key="17">
    <source>
        <dbReference type="RefSeq" id="XP_033313254.1"/>
    </source>
</evidence>
<evidence type="ECO:0000256" key="12">
    <source>
        <dbReference type="SAM" id="MobiDB-lite"/>
    </source>
</evidence>
<dbReference type="SMART" id="SM00559">
    <property type="entry name" value="Ku78"/>
    <property type="match status" value="1"/>
</dbReference>
<dbReference type="PROSITE" id="PS50800">
    <property type="entry name" value="SAP"/>
    <property type="match status" value="1"/>
</dbReference>
<dbReference type="PIRSF" id="PIRSF003033">
    <property type="entry name" value="Ku70"/>
    <property type="match status" value="1"/>
</dbReference>
<evidence type="ECO:0000256" key="1">
    <source>
        <dbReference type="ARBA" id="ARBA00004123"/>
    </source>
</evidence>
<keyword evidence="4" id="KW-0227">DNA damage</keyword>
<evidence type="ECO:0000256" key="5">
    <source>
        <dbReference type="ARBA" id="ARBA00022801"/>
    </source>
</evidence>
<keyword evidence="10" id="KW-0234">DNA repair</keyword>
<dbReference type="SUPFAM" id="SSF100939">
    <property type="entry name" value="SPOC domain-like"/>
    <property type="match status" value="1"/>
</dbReference>
<feature type="region of interest" description="Disordered" evidence="12">
    <location>
        <begin position="520"/>
        <end position="543"/>
    </location>
</feature>
<evidence type="ECO:0000259" key="13">
    <source>
        <dbReference type="PROSITE" id="PS50234"/>
    </source>
</evidence>
<dbReference type="PANTHER" id="PTHR12604:SF2">
    <property type="entry name" value="X-RAY REPAIR CROSS-COMPLEMENTING PROTEIN 6"/>
    <property type="match status" value="1"/>
</dbReference>
<dbReference type="GO" id="GO:0006303">
    <property type="term" value="P:double-strand break repair via nonhomologous end joining"/>
    <property type="evidence" value="ECO:0007669"/>
    <property type="project" value="InterPro"/>
</dbReference>
<organism evidence="15 17">
    <name type="scientific">Bombus bifarius</name>
    <dbReference type="NCBI Taxonomy" id="103933"/>
    <lineage>
        <taxon>Eukaryota</taxon>
        <taxon>Metazoa</taxon>
        <taxon>Ecdysozoa</taxon>
        <taxon>Arthropoda</taxon>
        <taxon>Hexapoda</taxon>
        <taxon>Insecta</taxon>
        <taxon>Pterygota</taxon>
        <taxon>Neoptera</taxon>
        <taxon>Endopterygota</taxon>
        <taxon>Hymenoptera</taxon>
        <taxon>Apocrita</taxon>
        <taxon>Aculeata</taxon>
        <taxon>Apoidea</taxon>
        <taxon>Anthophila</taxon>
        <taxon>Apidae</taxon>
        <taxon>Bombus</taxon>
        <taxon>Pyrobombus</taxon>
    </lineage>
</organism>
<dbReference type="PANTHER" id="PTHR12604">
    <property type="entry name" value="KU AUTOANTIGEN DNA HELICASE"/>
    <property type="match status" value="1"/>
</dbReference>
<sequence>MESCSDDDIENDLEDLYGVRDGTLFVIDATPSMFKNDPDNPYFLQCIKQYKEILKQKLVWDRQDWIGLVLFGTEIWDKDPETKHILTLQKLGLPSIESMKEVMKIDEGNKWKYYRDIASSTAYPLYDVLWHAAQAFSAIRVTMPMRRVIVFTSCDNPPCDDNEKHRIRVQATSYSDIDLQLLVVGLGENWNHDLFYKDLEMQFGKIDADDYNRISLKDIVEQVKLPSRNMAKLPLRLGENVVIDVSLRSLSVKTSYLKKENISKESNIPLSSHTYHIVDENDDIEEVENEESQQASLPILDIDIQKYQTFGDERINFTPEEVRCLCTTREIGIDIIYIKHISYHPLYHVETPYFVIPGKSYRKDNKLLFGALLNKCEAKNLMIICAVTIRKNFGTSLYTMIPNVKSGGFYLYKIPFKENVQNISEYFPEYIFDDNENKPPIVPNGVELLEQIIKKLSIEYNAKLFSNPEVQDQHQIIEALALDLEKPEPLPDDTLPNTDKMYKLVNDLLDEYDKVFMKKTDDISDDPPETKHKKSNKVTKPSDFSENKIQEYLRTGQIATFTVPQLKHMLETLGLKLSGKKDELINRIEKHFE</sequence>
<protein>
    <submittedName>
        <fullName evidence="16 17">X-ray repair cross-complementing protein 6-like</fullName>
    </submittedName>
</protein>
<keyword evidence="3" id="KW-0547">Nucleotide-binding</keyword>
<dbReference type="GO" id="GO:0043564">
    <property type="term" value="C:Ku70:Ku80 complex"/>
    <property type="evidence" value="ECO:0007669"/>
    <property type="project" value="InterPro"/>
</dbReference>
<dbReference type="InterPro" id="IPR005161">
    <property type="entry name" value="Ku_N"/>
</dbReference>
<dbReference type="GO" id="GO:0000723">
    <property type="term" value="P:telomere maintenance"/>
    <property type="evidence" value="ECO:0007669"/>
    <property type="project" value="InterPro"/>
</dbReference>
<dbReference type="Gene3D" id="4.10.970.10">
    <property type="entry name" value="Ku70, bridge and pillars"/>
    <property type="match status" value="1"/>
</dbReference>
<keyword evidence="5" id="KW-0378">Hydrolase</keyword>
<evidence type="ECO:0000256" key="4">
    <source>
        <dbReference type="ARBA" id="ARBA00022763"/>
    </source>
</evidence>
<evidence type="ECO:0000256" key="7">
    <source>
        <dbReference type="ARBA" id="ARBA00022840"/>
    </source>
</evidence>
<keyword evidence="9" id="KW-0233">DNA recombination</keyword>
<dbReference type="RefSeq" id="XP_033313253.1">
    <property type="nucleotide sequence ID" value="XM_033457362.1"/>
</dbReference>
<dbReference type="Pfam" id="PF02037">
    <property type="entry name" value="SAP"/>
    <property type="match status" value="1"/>
</dbReference>
<dbReference type="InterPro" id="IPR036361">
    <property type="entry name" value="SAP_dom_sf"/>
</dbReference>
<gene>
    <name evidence="16 17" type="primary">LOC117212480</name>
</gene>
<accession>A0A6P8MXA8</accession>
<evidence type="ECO:0000256" key="9">
    <source>
        <dbReference type="ARBA" id="ARBA00023172"/>
    </source>
</evidence>
<dbReference type="Pfam" id="PF03731">
    <property type="entry name" value="Ku_N"/>
    <property type="match status" value="1"/>
</dbReference>
<dbReference type="KEGG" id="bbif:117212480"/>
<dbReference type="SUPFAM" id="SSF68906">
    <property type="entry name" value="SAP domain"/>
    <property type="match status" value="1"/>
</dbReference>
<dbReference type="GO" id="GO:0003690">
    <property type="term" value="F:double-stranded DNA binding"/>
    <property type="evidence" value="ECO:0007669"/>
    <property type="project" value="TreeGrafter"/>
</dbReference>
<dbReference type="InterPro" id="IPR016194">
    <property type="entry name" value="SPOC-like_C_dom_sf"/>
</dbReference>
<dbReference type="InterPro" id="IPR003034">
    <property type="entry name" value="SAP_dom"/>
</dbReference>
<dbReference type="InterPro" id="IPR002035">
    <property type="entry name" value="VWF_A"/>
</dbReference>
<feature type="domain" description="SAP" evidence="14">
    <location>
        <begin position="558"/>
        <end position="592"/>
    </location>
</feature>
<dbReference type="Gene3D" id="1.10.1600.10">
    <property type="match status" value="1"/>
</dbReference>
<evidence type="ECO:0000256" key="10">
    <source>
        <dbReference type="ARBA" id="ARBA00023204"/>
    </source>
</evidence>
<dbReference type="InterPro" id="IPR036465">
    <property type="entry name" value="vWFA_dom_sf"/>
</dbReference>
<dbReference type="GO" id="GO:0006310">
    <property type="term" value="P:DNA recombination"/>
    <property type="evidence" value="ECO:0007669"/>
    <property type="project" value="UniProtKB-KW"/>
</dbReference>
<dbReference type="SUPFAM" id="SSF53300">
    <property type="entry name" value="vWA-like"/>
    <property type="match status" value="1"/>
</dbReference>
<reference evidence="16 17" key="1">
    <citation type="submission" date="2025-04" db="UniProtKB">
        <authorList>
            <consortium name="RefSeq"/>
        </authorList>
    </citation>
    <scope>IDENTIFICATION</scope>
    <source>
        <tissue evidence="16 17">Muscle</tissue>
    </source>
</reference>
<dbReference type="AlphaFoldDB" id="A0A6P8MXA8"/>
<dbReference type="Gene3D" id="1.10.720.30">
    <property type="entry name" value="SAP domain"/>
    <property type="match status" value="1"/>
</dbReference>
<dbReference type="InterPro" id="IPR006164">
    <property type="entry name" value="DNA_bd_Ku70/Ku80"/>
</dbReference>
<name>A0A6P8MXA8_9HYME</name>
<keyword evidence="7" id="KW-0067">ATP-binding</keyword>
<proteinExistence type="inferred from homology"/>
<dbReference type="Pfam" id="PF03730">
    <property type="entry name" value="Ku_C"/>
    <property type="match status" value="1"/>
</dbReference>
<feature type="domain" description="VWFA" evidence="13">
    <location>
        <begin position="22"/>
        <end position="223"/>
    </location>
</feature>
<evidence type="ECO:0000259" key="14">
    <source>
        <dbReference type="PROSITE" id="PS50800"/>
    </source>
</evidence>
<comment type="similarity">
    <text evidence="2">Belongs to the ku70 family.</text>
</comment>
<dbReference type="Pfam" id="PF02735">
    <property type="entry name" value="Ku"/>
    <property type="match status" value="1"/>
</dbReference>
<dbReference type="GO" id="GO:0005524">
    <property type="term" value="F:ATP binding"/>
    <property type="evidence" value="ECO:0007669"/>
    <property type="project" value="UniProtKB-KW"/>
</dbReference>
<dbReference type="GO" id="GO:0016787">
    <property type="term" value="F:hydrolase activity"/>
    <property type="evidence" value="ECO:0007669"/>
    <property type="project" value="UniProtKB-KW"/>
</dbReference>
<dbReference type="InterPro" id="IPR005160">
    <property type="entry name" value="Ku_C"/>
</dbReference>
<dbReference type="GO" id="GO:0003684">
    <property type="term" value="F:damaged DNA binding"/>
    <property type="evidence" value="ECO:0007669"/>
    <property type="project" value="InterPro"/>
</dbReference>
<keyword evidence="8" id="KW-0238">DNA-binding</keyword>
<dbReference type="GeneID" id="117212480"/>
<comment type="subcellular location">
    <subcellularLocation>
        <location evidence="1">Nucleus</location>
    </subcellularLocation>
</comment>
<keyword evidence="11" id="KW-0539">Nucleus</keyword>
<dbReference type="GO" id="GO:0042162">
    <property type="term" value="F:telomeric DNA binding"/>
    <property type="evidence" value="ECO:0007669"/>
    <property type="project" value="InterPro"/>
</dbReference>
<dbReference type="PROSITE" id="PS50234">
    <property type="entry name" value="VWFA"/>
    <property type="match status" value="1"/>
</dbReference>
<dbReference type="NCBIfam" id="TIGR00578">
    <property type="entry name" value="ku70"/>
    <property type="match status" value="1"/>
</dbReference>
<evidence type="ECO:0000256" key="3">
    <source>
        <dbReference type="ARBA" id="ARBA00022741"/>
    </source>
</evidence>
<evidence type="ECO:0000313" key="15">
    <source>
        <dbReference type="Proteomes" id="UP000515164"/>
    </source>
</evidence>
<evidence type="ECO:0000313" key="16">
    <source>
        <dbReference type="RefSeq" id="XP_033313253.1"/>
    </source>
</evidence>
<dbReference type="Gene3D" id="3.40.50.410">
    <property type="entry name" value="von Willebrand factor, type A domain"/>
    <property type="match status" value="1"/>
</dbReference>
<dbReference type="InterPro" id="IPR006165">
    <property type="entry name" value="Ku70"/>
</dbReference>
<dbReference type="Proteomes" id="UP000515164">
    <property type="component" value="Unplaced"/>
</dbReference>
<dbReference type="GO" id="GO:0003678">
    <property type="term" value="F:DNA helicase activity"/>
    <property type="evidence" value="ECO:0007669"/>
    <property type="project" value="InterPro"/>
</dbReference>
<dbReference type="SMART" id="SM00513">
    <property type="entry name" value="SAP"/>
    <property type="match status" value="1"/>
</dbReference>
<dbReference type="RefSeq" id="XP_033313254.1">
    <property type="nucleotide sequence ID" value="XM_033457363.1"/>
</dbReference>
<keyword evidence="6" id="KW-0347">Helicase</keyword>
<dbReference type="InterPro" id="IPR027388">
    <property type="entry name" value="Ku70_bridge/pillars_dom_sf"/>
</dbReference>
<evidence type="ECO:0000256" key="6">
    <source>
        <dbReference type="ARBA" id="ARBA00022806"/>
    </source>
</evidence>
<evidence type="ECO:0000256" key="11">
    <source>
        <dbReference type="ARBA" id="ARBA00023242"/>
    </source>
</evidence>
<evidence type="ECO:0000256" key="2">
    <source>
        <dbReference type="ARBA" id="ARBA00005240"/>
    </source>
</evidence>
<keyword evidence="15" id="KW-1185">Reference proteome</keyword>
<evidence type="ECO:0000256" key="8">
    <source>
        <dbReference type="ARBA" id="ARBA00023125"/>
    </source>
</evidence>